<protein>
    <recommendedName>
        <fullName evidence="4">Transmembrane protein</fullName>
    </recommendedName>
</protein>
<feature type="transmembrane region" description="Helical" evidence="1">
    <location>
        <begin position="718"/>
        <end position="740"/>
    </location>
</feature>
<evidence type="ECO:0000256" key="2">
    <source>
        <dbReference type="SAM" id="SignalP"/>
    </source>
</evidence>
<feature type="transmembrane region" description="Helical" evidence="1">
    <location>
        <begin position="524"/>
        <end position="544"/>
    </location>
</feature>
<dbReference type="PANTHER" id="PTHR21274:SF0">
    <property type="entry name" value="MECKELIN"/>
    <property type="match status" value="1"/>
</dbReference>
<feature type="signal peptide" evidence="2">
    <location>
        <begin position="1"/>
        <end position="18"/>
    </location>
</feature>
<dbReference type="PANTHER" id="PTHR21274">
    <property type="entry name" value="MECKELIN"/>
    <property type="match status" value="1"/>
</dbReference>
<feature type="transmembrane region" description="Helical" evidence="1">
    <location>
        <begin position="679"/>
        <end position="698"/>
    </location>
</feature>
<keyword evidence="2" id="KW-0732">Signal</keyword>
<dbReference type="EMBL" id="HE575318">
    <property type="protein sequence ID" value="CCC90650.1"/>
    <property type="molecule type" value="Genomic_DNA"/>
</dbReference>
<evidence type="ECO:0000313" key="3">
    <source>
        <dbReference type="EMBL" id="CCC90650.1"/>
    </source>
</evidence>
<organism evidence="3">
    <name type="scientific">Trypanosoma congolense (strain IL3000)</name>
    <dbReference type="NCBI Taxonomy" id="1068625"/>
    <lineage>
        <taxon>Eukaryota</taxon>
        <taxon>Discoba</taxon>
        <taxon>Euglenozoa</taxon>
        <taxon>Kinetoplastea</taxon>
        <taxon>Metakinetoplastina</taxon>
        <taxon>Trypanosomatida</taxon>
        <taxon>Trypanosomatidae</taxon>
        <taxon>Trypanosoma</taxon>
        <taxon>Nannomonas</taxon>
    </lineage>
</organism>
<dbReference type="VEuPathDB" id="TriTrypDB:TcIL3000_5_3970"/>
<keyword evidence="1" id="KW-0472">Membrane</keyword>
<dbReference type="AlphaFoldDB" id="G0ULY8"/>
<reference evidence="3" key="1">
    <citation type="journal article" date="2012" name="Proc. Natl. Acad. Sci. U.S.A.">
        <title>Antigenic diversity is generated by distinct evolutionary mechanisms in African trypanosome species.</title>
        <authorList>
            <person name="Jackson A.P."/>
            <person name="Berry A."/>
            <person name="Aslett M."/>
            <person name="Allison H.C."/>
            <person name="Burton P."/>
            <person name="Vavrova-Anderson J."/>
            <person name="Brown R."/>
            <person name="Browne H."/>
            <person name="Corton N."/>
            <person name="Hauser H."/>
            <person name="Gamble J."/>
            <person name="Gilderthorp R."/>
            <person name="Marcello L."/>
            <person name="McQuillan J."/>
            <person name="Otto T.D."/>
            <person name="Quail M.A."/>
            <person name="Sanders M.J."/>
            <person name="van Tonder A."/>
            <person name="Ginger M.L."/>
            <person name="Field M.C."/>
            <person name="Barry J.D."/>
            <person name="Hertz-Fowler C."/>
            <person name="Berriman M."/>
        </authorList>
    </citation>
    <scope>NUCLEOTIDE SEQUENCE</scope>
    <source>
        <strain evidence="3">IL3000</strain>
    </source>
</reference>
<dbReference type="GO" id="GO:0036038">
    <property type="term" value="C:MKS complex"/>
    <property type="evidence" value="ECO:0007669"/>
    <property type="project" value="InterPro"/>
</dbReference>
<gene>
    <name evidence="3" type="ORF">TCIL3000_5_3970</name>
</gene>
<dbReference type="InterPro" id="IPR019170">
    <property type="entry name" value="Meckelin"/>
</dbReference>
<feature type="transmembrane region" description="Helical" evidence="1">
    <location>
        <begin position="565"/>
        <end position="592"/>
    </location>
</feature>
<feature type="chain" id="PRO_5003410208" description="Transmembrane protein" evidence="2">
    <location>
        <begin position="19"/>
        <end position="1013"/>
    </location>
</feature>
<accession>G0ULY8</accession>
<keyword evidence="1" id="KW-1133">Transmembrane helix</keyword>
<evidence type="ECO:0000256" key="1">
    <source>
        <dbReference type="SAM" id="Phobius"/>
    </source>
</evidence>
<name>G0ULY8_TRYCI</name>
<evidence type="ECO:0008006" key="4">
    <source>
        <dbReference type="Google" id="ProtNLM"/>
    </source>
</evidence>
<proteinExistence type="predicted"/>
<keyword evidence="1" id="KW-0812">Transmembrane</keyword>
<feature type="transmembrane region" description="Helical" evidence="1">
    <location>
        <begin position="612"/>
        <end position="630"/>
    </location>
</feature>
<dbReference type="GO" id="GO:0060271">
    <property type="term" value="P:cilium assembly"/>
    <property type="evidence" value="ECO:0007669"/>
    <property type="project" value="InterPro"/>
</dbReference>
<sequence length="1013" mass="112685">MSVDRSLFIFSSLVLCFCWHDPWHFVTLGVVDSAVAMNTSVSAAGGATVCGGASCDESALARKVVQSRKLAQPHCQRECAPVWRVGANVAECVNSTLLEAVVGILPHANHSQRCIRCGGDMAMAWLMNATYANGTDVCVCPLGYRVIEQVGDVLLSAQMCAPCSGRNCIACAFPCTKISVSECACSRTHAQLCDSPYAPSAEGIKLPNKTDNTAASVVSETAANGEIWGAPLSCETMDRYAVDAAAQCERGDVVACNMVANLCVSMLYKEAAVPCYLYRSLLSTNATQHYLPQLYYGRYDVVLPDIFDSSLATTGVPELKFLITRYSWNGSLLGRSVLLEELNLCDRPGSSAEQLFMIASDREIRCSVPWTELLPNHLSTDFFELSVVSVSNKTHVVPVPVVVDYTNDDIAPMGARELHTFCLATGGYKRRFYLHDKSCAGGDSTEGSPLGSYHMRVLRRIAFVFSVDSEGILRRLKTPVGILQYSSRALYSNVSAHAFLHAHDAYVPRSVAVLFTSVIDYTELIVMLVMIVLCVFCFFSAWAKTYSWMRRRQNMMLDLGSIARFVAYLCDNVGSAFAFATSLVSWCNFILYKFQSSSEMVIIKCRYTFIEVMIFVAATAKGVAVVYAIIEQCNADIFLIDWERSRGQLLHEDRVLPVSMWRSAFVVRELNRLQTLRQWHPLFTMAITLLMLVGMDYINHAESVPSMFEEGVTDTLHITTLRTAILTFLWATVSAAVYVLEYQFYYRLVRVHPLRSFVDLCSVSNISVLILPEAQWGYYIHGESIHGHSDVSMEEFQRGLLQESQGNLPFRGLGGRRKCQTFEVFMSAYTRHYLCVCSSLVREEQRQLSAKVSATSPVGKEWHMFWCLYGVPGKSRSKSARVLAITRHVNDILQNTVRSAEGAVLMKSHVHGLLGVAPNILYMNGQRSNDKVEENLFFSDSTTSYGNAFLYGLDFDLFIFYVMLCAAVDAVTHNIYCAFLTTVIAEAVIQLYRRLEGVANLSSNTFIDSCFFT</sequence>
<dbReference type="Pfam" id="PF09773">
    <property type="entry name" value="Meckelin"/>
    <property type="match status" value="1"/>
</dbReference>